<accession>A0ABP1G081</accession>
<feature type="compositionally biased region" description="Basic and acidic residues" evidence="1">
    <location>
        <begin position="513"/>
        <end position="522"/>
    </location>
</feature>
<dbReference type="Pfam" id="PF00498">
    <property type="entry name" value="FHA"/>
    <property type="match status" value="1"/>
</dbReference>
<feature type="region of interest" description="Disordered" evidence="1">
    <location>
        <begin position="338"/>
        <end position="372"/>
    </location>
</feature>
<feature type="compositionally biased region" description="Polar residues" evidence="1">
    <location>
        <begin position="268"/>
        <end position="279"/>
    </location>
</feature>
<feature type="region of interest" description="Disordered" evidence="1">
    <location>
        <begin position="225"/>
        <end position="279"/>
    </location>
</feature>
<keyword evidence="4" id="KW-1185">Reference proteome</keyword>
<dbReference type="Proteomes" id="UP001497392">
    <property type="component" value="Unassembled WGS sequence"/>
</dbReference>
<feature type="compositionally biased region" description="Pro residues" evidence="1">
    <location>
        <begin position="232"/>
        <end position="255"/>
    </location>
</feature>
<gene>
    <name evidence="3" type="primary">g7926</name>
    <name evidence="3" type="ORF">VP750_LOCUS6805</name>
</gene>
<protein>
    <submittedName>
        <fullName evidence="3">G7926 protein</fullName>
    </submittedName>
</protein>
<feature type="domain" description="FHA" evidence="2">
    <location>
        <begin position="79"/>
        <end position="129"/>
    </location>
</feature>
<evidence type="ECO:0000259" key="2">
    <source>
        <dbReference type="Pfam" id="PF00498"/>
    </source>
</evidence>
<dbReference type="SUPFAM" id="SSF49879">
    <property type="entry name" value="SMAD/FHA domain"/>
    <property type="match status" value="1"/>
</dbReference>
<evidence type="ECO:0000256" key="1">
    <source>
        <dbReference type="SAM" id="MobiDB-lite"/>
    </source>
</evidence>
<reference evidence="3 4" key="1">
    <citation type="submission" date="2024-06" db="EMBL/GenBank/DDBJ databases">
        <authorList>
            <person name="Kraege A."/>
            <person name="Thomma B."/>
        </authorList>
    </citation>
    <scope>NUCLEOTIDE SEQUENCE [LARGE SCALE GENOMIC DNA]</scope>
</reference>
<dbReference type="EMBL" id="CAXHTA020000012">
    <property type="protein sequence ID" value="CAL5225146.1"/>
    <property type="molecule type" value="Genomic_DNA"/>
</dbReference>
<dbReference type="InterPro" id="IPR000253">
    <property type="entry name" value="FHA_dom"/>
</dbReference>
<name>A0ABP1G081_9CHLO</name>
<comment type="caution">
    <text evidence="3">The sequence shown here is derived from an EMBL/GenBank/DDBJ whole genome shotgun (WGS) entry which is preliminary data.</text>
</comment>
<sequence length="603" mass="64047">MEDTQELDDQLGSFPEDTHEADDLQIGSLRVSHADGKLETHSLYTGQNFVARRSAQRHRDEDKIQAWKRDNPGAALHGIFLESASVSSPHAIIYMEARGNFCFVKDLGSKNKTLMEGSTGSIVLQTGDRYAVHSKAAVKFGNIGCTIHYSAQPREVPPIAEVPAQAAPAGLEATQAYDAVEVEAAEGVSQDSGGQLQSAQAAVAASAAAPATAAPLQVRSLPPHLHAAKRPPAGPPSKPPQPRTRPMVIIPPPNAWPTAPLHLLGQPSLPSQIMPEQQQKPVLRIPAAAAPKHEAEQPQTSEVQHPTAWASFQQNAAVSMERAHSMATASAFQAAPASEKPFSSRRSLDSLSPFASAGQEGPEWSDMGEVPGASIPMPVPLAVRGSIERDSSLKNISSIASLRDWGASKGVPRRVSTERLPSLQDWMLPLCISSPTSSAPKADAMSRTCSQDLLCSEAMPRAEQFVQWACNASTRPSALPRPCHDVLERMPNAFPEALPLTSRCESVPPKRSRGSDAYKDDSPTAQAAVQQRPKSPRLARSALSSSFTLGVSPRCARSGSPHSGAHNTSAAAYAGYPGPLDGLWGPGNDGTRHVRLPSPTTAS</sequence>
<dbReference type="Gene3D" id="2.60.200.20">
    <property type="match status" value="1"/>
</dbReference>
<evidence type="ECO:0000313" key="3">
    <source>
        <dbReference type="EMBL" id="CAL5225146.1"/>
    </source>
</evidence>
<evidence type="ECO:0000313" key="4">
    <source>
        <dbReference type="Proteomes" id="UP001497392"/>
    </source>
</evidence>
<dbReference type="InterPro" id="IPR008984">
    <property type="entry name" value="SMAD_FHA_dom_sf"/>
</dbReference>
<organism evidence="3 4">
    <name type="scientific">Coccomyxa viridis</name>
    <dbReference type="NCBI Taxonomy" id="1274662"/>
    <lineage>
        <taxon>Eukaryota</taxon>
        <taxon>Viridiplantae</taxon>
        <taxon>Chlorophyta</taxon>
        <taxon>core chlorophytes</taxon>
        <taxon>Trebouxiophyceae</taxon>
        <taxon>Trebouxiophyceae incertae sedis</taxon>
        <taxon>Coccomyxaceae</taxon>
        <taxon>Coccomyxa</taxon>
    </lineage>
</organism>
<proteinExistence type="predicted"/>
<feature type="compositionally biased region" description="Polar residues" evidence="1">
    <location>
        <begin position="523"/>
        <end position="533"/>
    </location>
</feature>
<feature type="region of interest" description="Disordered" evidence="1">
    <location>
        <begin position="500"/>
        <end position="603"/>
    </location>
</feature>